<dbReference type="Pfam" id="PF11139">
    <property type="entry name" value="SfLAP"/>
    <property type="match status" value="1"/>
</dbReference>
<dbReference type="InterPro" id="IPR021315">
    <property type="entry name" value="Gap/Sap"/>
</dbReference>
<dbReference type="EMBL" id="CP099489">
    <property type="protein sequence ID" value="USQ79380.1"/>
    <property type="molecule type" value="Genomic_DNA"/>
</dbReference>
<feature type="transmembrane region" description="Helical" evidence="1">
    <location>
        <begin position="79"/>
        <end position="99"/>
    </location>
</feature>
<proteinExistence type="predicted"/>
<protein>
    <submittedName>
        <fullName evidence="2">GAP family protein</fullName>
    </submittedName>
</protein>
<evidence type="ECO:0000313" key="3">
    <source>
        <dbReference type="Proteomes" id="UP001056455"/>
    </source>
</evidence>
<evidence type="ECO:0000313" key="2">
    <source>
        <dbReference type="EMBL" id="USQ79380.1"/>
    </source>
</evidence>
<reference evidence="2" key="1">
    <citation type="submission" date="2022-06" db="EMBL/GenBank/DDBJ databases">
        <title>Ornithinimicrobium HY1793.</title>
        <authorList>
            <person name="Huang Y."/>
        </authorList>
    </citation>
    <scope>NUCLEOTIDE SEQUENCE</scope>
    <source>
        <strain evidence="2">HY1793</strain>
    </source>
</reference>
<gene>
    <name evidence="2" type="ORF">NF556_17500</name>
</gene>
<organism evidence="2 3">
    <name type="scientific">Ornithinimicrobium faecis</name>
    <dbReference type="NCBI Taxonomy" id="2934158"/>
    <lineage>
        <taxon>Bacteria</taxon>
        <taxon>Bacillati</taxon>
        <taxon>Actinomycetota</taxon>
        <taxon>Actinomycetes</taxon>
        <taxon>Micrococcales</taxon>
        <taxon>Ornithinimicrobiaceae</taxon>
        <taxon>Ornithinimicrobium</taxon>
    </lineage>
</organism>
<evidence type="ECO:0000256" key="1">
    <source>
        <dbReference type="SAM" id="Phobius"/>
    </source>
</evidence>
<sequence length="261" mass="26803">MEIATIGALVGLALVDSTSFGTLGVPVWMLVQPRLRVSAVLTYLGVIALFYWLLGVALLAGAGALVGSDWLGDVIDSGPVLWAQLAVGVALFALSFLFTKKRGEARRARRGDRQTRMQRWTARAVGPDATLGTVTGVALAAGLVEAASMLPYLAAIGLLTASGWGVATGAGVLVGYVVVMTLPALFLLGLRLVAARQAEPVLAKLNGWMQRNKDEMLGWVLGIVGFLLAADAASRLFGDDAAAAGGAAIATAGAAAAQFLG</sequence>
<feature type="transmembrane region" description="Helical" evidence="1">
    <location>
        <begin position="43"/>
        <end position="67"/>
    </location>
</feature>
<accession>A0ABY4YSA7</accession>
<keyword evidence="3" id="KW-1185">Reference proteome</keyword>
<feature type="transmembrane region" description="Helical" evidence="1">
    <location>
        <begin position="6"/>
        <end position="31"/>
    </location>
</feature>
<name>A0ABY4YSA7_9MICO</name>
<keyword evidence="1" id="KW-0812">Transmembrane</keyword>
<keyword evidence="1" id="KW-0472">Membrane</keyword>
<feature type="transmembrane region" description="Helical" evidence="1">
    <location>
        <begin position="216"/>
        <end position="234"/>
    </location>
</feature>
<feature type="transmembrane region" description="Helical" evidence="1">
    <location>
        <begin position="174"/>
        <end position="196"/>
    </location>
</feature>
<feature type="transmembrane region" description="Helical" evidence="1">
    <location>
        <begin position="120"/>
        <end position="143"/>
    </location>
</feature>
<keyword evidence="1" id="KW-1133">Transmembrane helix</keyword>
<dbReference type="Proteomes" id="UP001056455">
    <property type="component" value="Chromosome"/>
</dbReference>
<dbReference type="RefSeq" id="WP_252592408.1">
    <property type="nucleotide sequence ID" value="NZ_CP099489.1"/>
</dbReference>